<dbReference type="OrthoDB" id="4133219at2"/>
<dbReference type="PANTHER" id="PTHR46696:SF1">
    <property type="entry name" value="CYTOCHROME P450 YJIB-RELATED"/>
    <property type="match status" value="1"/>
</dbReference>
<dbReference type="AlphaFoldDB" id="A0A9W6PK01"/>
<dbReference type="InterPro" id="IPR002397">
    <property type="entry name" value="Cyt_P450_B"/>
</dbReference>
<evidence type="ECO:0000256" key="1">
    <source>
        <dbReference type="ARBA" id="ARBA00010617"/>
    </source>
</evidence>
<protein>
    <submittedName>
        <fullName evidence="2">Cytochrome P450</fullName>
    </submittedName>
</protein>
<dbReference type="RefSeq" id="WP_033253033.1">
    <property type="nucleotide sequence ID" value="NZ_BSRX01000027.1"/>
</dbReference>
<dbReference type="GO" id="GO:0004497">
    <property type="term" value="F:monooxygenase activity"/>
    <property type="evidence" value="ECO:0007669"/>
    <property type="project" value="InterPro"/>
</dbReference>
<dbReference type="PRINTS" id="PR00359">
    <property type="entry name" value="BP450"/>
</dbReference>
<comment type="similarity">
    <text evidence="1">Belongs to the cytochrome P450 family.</text>
</comment>
<organism evidence="2 3">
    <name type="scientific">Kitasatospora phosalacinea</name>
    <dbReference type="NCBI Taxonomy" id="2065"/>
    <lineage>
        <taxon>Bacteria</taxon>
        <taxon>Bacillati</taxon>
        <taxon>Actinomycetota</taxon>
        <taxon>Actinomycetes</taxon>
        <taxon>Kitasatosporales</taxon>
        <taxon>Streptomycetaceae</taxon>
        <taxon>Kitasatospora</taxon>
    </lineage>
</organism>
<dbReference type="GO" id="GO:0020037">
    <property type="term" value="F:heme binding"/>
    <property type="evidence" value="ECO:0007669"/>
    <property type="project" value="InterPro"/>
</dbReference>
<sequence>MTAHTPRTALYGAQFAADPHAHYARLRDRGPLAPVALAPGVDAWLVTDYHVALEILRDTDTWTRDPRRWQATQPADSPILPLFGWRPTALFSDGPAHARYRQVITDSVGILEPHLLQRDTTAVAEQLIAEFAGTGKADLLAEYAYRLPLLILTSWYGVPDPDIDRISTAMNRAFETSSGAAAAYADLVAVITEQVADRRTAPRHDLISAFLGHPAQLADDEVVRHITLTLMAGHEPTANLIAGALLRMLSDDRYAGSLHSGAMTAHDAVNEVLWNDPPLSNFSPHYPRHEIVFHGTPLTPEQPVLVSYASANAQAALTPAESESLGGSYAHLAWGAGPHRCPARQPAVLMAVTAIEYLISRLTDLRLAVPTADVLWRPGPIHRALTALPVEFTAV</sequence>
<comment type="caution">
    <text evidence="2">The sequence shown here is derived from an EMBL/GenBank/DDBJ whole genome shotgun (WGS) entry which is preliminary data.</text>
</comment>
<dbReference type="SUPFAM" id="SSF48264">
    <property type="entry name" value="Cytochrome P450"/>
    <property type="match status" value="1"/>
</dbReference>
<dbReference type="GO" id="GO:0005506">
    <property type="term" value="F:iron ion binding"/>
    <property type="evidence" value="ECO:0007669"/>
    <property type="project" value="InterPro"/>
</dbReference>
<dbReference type="PANTHER" id="PTHR46696">
    <property type="entry name" value="P450, PUTATIVE (EUROFUNG)-RELATED"/>
    <property type="match status" value="1"/>
</dbReference>
<proteinExistence type="inferred from homology"/>
<dbReference type="EMBL" id="BSRX01000027">
    <property type="protein sequence ID" value="GLW56410.1"/>
    <property type="molecule type" value="Genomic_DNA"/>
</dbReference>
<dbReference type="GO" id="GO:0016705">
    <property type="term" value="F:oxidoreductase activity, acting on paired donors, with incorporation or reduction of molecular oxygen"/>
    <property type="evidence" value="ECO:0007669"/>
    <property type="project" value="InterPro"/>
</dbReference>
<dbReference type="InterPro" id="IPR036396">
    <property type="entry name" value="Cyt_P450_sf"/>
</dbReference>
<dbReference type="Proteomes" id="UP001165143">
    <property type="component" value="Unassembled WGS sequence"/>
</dbReference>
<gene>
    <name evidence="2" type="ORF">Kpho01_44210</name>
</gene>
<dbReference type="Gene3D" id="1.10.630.10">
    <property type="entry name" value="Cytochrome P450"/>
    <property type="match status" value="1"/>
</dbReference>
<evidence type="ECO:0000313" key="3">
    <source>
        <dbReference type="Proteomes" id="UP001165143"/>
    </source>
</evidence>
<name>A0A9W6PK01_9ACTN</name>
<reference evidence="2" key="1">
    <citation type="submission" date="2023-02" db="EMBL/GenBank/DDBJ databases">
        <title>Kitasatospora phosalacinea NBRC 14362.</title>
        <authorList>
            <person name="Ichikawa N."/>
            <person name="Sato H."/>
            <person name="Tonouchi N."/>
        </authorList>
    </citation>
    <scope>NUCLEOTIDE SEQUENCE</scope>
    <source>
        <strain evidence="2">NBRC 14362</strain>
    </source>
</reference>
<evidence type="ECO:0000313" key="2">
    <source>
        <dbReference type="EMBL" id="GLW56410.1"/>
    </source>
</evidence>
<accession>A0A9W6PK01</accession>